<evidence type="ECO:0000259" key="2">
    <source>
        <dbReference type="PROSITE" id="PS50927"/>
    </source>
</evidence>
<dbReference type="PROSITE" id="PS50927">
    <property type="entry name" value="BULB_LECTIN"/>
    <property type="match status" value="1"/>
</dbReference>
<dbReference type="RefSeq" id="WP_344802340.1">
    <property type="nucleotide sequence ID" value="NZ_BAABBO010000001.1"/>
</dbReference>
<organism evidence="3 4">
    <name type="scientific">Allohahella marinimesophila</name>
    <dbReference type="NCBI Taxonomy" id="1054972"/>
    <lineage>
        <taxon>Bacteria</taxon>
        <taxon>Pseudomonadati</taxon>
        <taxon>Pseudomonadota</taxon>
        <taxon>Gammaproteobacteria</taxon>
        <taxon>Oceanospirillales</taxon>
        <taxon>Hahellaceae</taxon>
        <taxon>Allohahella</taxon>
    </lineage>
</organism>
<dbReference type="InterPro" id="IPR036426">
    <property type="entry name" value="Bulb-type_lectin_dom_sf"/>
</dbReference>
<evidence type="ECO:0000313" key="4">
    <source>
        <dbReference type="Proteomes" id="UP001501337"/>
    </source>
</evidence>
<dbReference type="CDD" id="cd00028">
    <property type="entry name" value="B_lectin"/>
    <property type="match status" value="1"/>
</dbReference>
<dbReference type="InterPro" id="IPR001480">
    <property type="entry name" value="Bulb-type_lectin_dom"/>
</dbReference>
<feature type="chain" id="PRO_5046375774" description="Bulb-type lectin domain-containing protein" evidence="1">
    <location>
        <begin position="24"/>
        <end position="556"/>
    </location>
</feature>
<proteinExistence type="predicted"/>
<name>A0ABP7NGL3_9GAMM</name>
<keyword evidence="1" id="KW-0732">Signal</keyword>
<protein>
    <recommendedName>
        <fullName evidence="2">Bulb-type lectin domain-containing protein</fullName>
    </recommendedName>
</protein>
<reference evidence="4" key="1">
    <citation type="journal article" date="2019" name="Int. J. Syst. Evol. Microbiol.">
        <title>The Global Catalogue of Microorganisms (GCM) 10K type strain sequencing project: providing services to taxonomists for standard genome sequencing and annotation.</title>
        <authorList>
            <consortium name="The Broad Institute Genomics Platform"/>
            <consortium name="The Broad Institute Genome Sequencing Center for Infectious Disease"/>
            <person name="Wu L."/>
            <person name="Ma J."/>
        </authorList>
    </citation>
    <scope>NUCLEOTIDE SEQUENCE [LARGE SCALE GENOMIC DNA]</scope>
    <source>
        <strain evidence="4">JCM 17555</strain>
    </source>
</reference>
<dbReference type="Proteomes" id="UP001501337">
    <property type="component" value="Unassembled WGS sequence"/>
</dbReference>
<feature type="domain" description="Bulb-type lectin" evidence="2">
    <location>
        <begin position="24"/>
        <end position="134"/>
    </location>
</feature>
<evidence type="ECO:0000313" key="3">
    <source>
        <dbReference type="EMBL" id="GAA3946285.1"/>
    </source>
</evidence>
<gene>
    <name evidence="3" type="ORF">GCM10022278_01830</name>
</gene>
<dbReference type="SMART" id="SM00108">
    <property type="entry name" value="B_lectin"/>
    <property type="match status" value="1"/>
</dbReference>
<comment type="caution">
    <text evidence="3">The sequence shown here is derived from an EMBL/GenBank/DDBJ whole genome shotgun (WGS) entry which is preliminary data.</text>
</comment>
<sequence>MTNRFGLWQIALLLMLTSHLAQAANTLNVGERLTSDEYLSSDNGKYRFYLQGDGNLVLRDWATRESLWSSGTHGKGGVRLSLQSDGNLVLRTAQGSAVWSSRTSRTNGERFVMQDDAALVLYSGNGESLWSTGTSVGSSGGDGDTGSDELVRVLENIRALNGTIVLDWDSTIDIDSDFTVGRTAPRWLDAFAEANVDAWLVTGNGRDESIEATVLGVVKTANRSYWTNLLRNKAYYGESTGNKEDKYELIIGSRAPWQFMIADDAGANIDDFETVTNGLGYLYEPNSGYATYDEMSEHLPRFLQQLEQNEGSSNAGGSSDGIQHIATTEVWDSNGQNVRIDRPSGTRAGDLQVLVLHRTDDHLPFEVSGWKRAAECYKEDNGYQCLTVADCTSESGRFCDRFENRYRGRDLAQVIVYKTAGSNEPGSYSFNLNKDSDGKPGWAFMTTLRGADTSNPVRDSAHRGCDKNADSLFPSVSGRKGDMVLLSQSFDDAVSNSRFNAPDNTTTFGYVSNSDEAGFLFGGILGRDGETGDMKTHGAGASSCKDALVSLTIRAK</sequence>
<dbReference type="EMBL" id="BAABBO010000001">
    <property type="protein sequence ID" value="GAA3946285.1"/>
    <property type="molecule type" value="Genomic_DNA"/>
</dbReference>
<evidence type="ECO:0000256" key="1">
    <source>
        <dbReference type="SAM" id="SignalP"/>
    </source>
</evidence>
<feature type="signal peptide" evidence="1">
    <location>
        <begin position="1"/>
        <end position="23"/>
    </location>
</feature>
<dbReference type="Gene3D" id="2.90.10.10">
    <property type="entry name" value="Bulb-type lectin domain"/>
    <property type="match status" value="2"/>
</dbReference>
<keyword evidence="4" id="KW-1185">Reference proteome</keyword>
<dbReference type="SUPFAM" id="SSF51110">
    <property type="entry name" value="alpha-D-mannose-specific plant lectins"/>
    <property type="match status" value="1"/>
</dbReference>
<accession>A0ABP7NGL3</accession>